<dbReference type="InterPro" id="IPR049326">
    <property type="entry name" value="Rhodopsin_dom_fungi"/>
</dbReference>
<dbReference type="EMBL" id="KZ678132">
    <property type="protein sequence ID" value="PSN69611.1"/>
    <property type="molecule type" value="Genomic_DNA"/>
</dbReference>
<sequence length="349" mass="39003">MMMGSRDTTSNNKDVSDTIVVVVISIFILSLTMLLRLYTRLRVMKKFSWEDGVICGSFLLIVPIISLSVPAVRLGILRKSHEVSRHNASQLSKLIYVHAALCIPCLALSKISILLQMIRIFIPCKRTPSWYAMVIFTWFNTIWFIGAELSSIFQCSPIKTVWHPEIRGQCINLVVRALMSGVFNIISDITMLVLPMFWISRLRLDLRKKITAALVFIVGLLACVASILRVAFTAELAQRSNHSDPTSRTLVSACVAAEAAAAIICANLPTLPAFIRHTKSKGFVFRHEEHGNGGFSAPHSNRTIRRSNMYALTEESGIWSRQQHQSGRESVPESSDAIILKDMRPAVVH</sequence>
<feature type="transmembrane region" description="Helical" evidence="6">
    <location>
        <begin position="210"/>
        <end position="230"/>
    </location>
</feature>
<dbReference type="InterPro" id="IPR052337">
    <property type="entry name" value="SAT4-like"/>
</dbReference>
<evidence type="ECO:0000256" key="1">
    <source>
        <dbReference type="ARBA" id="ARBA00004141"/>
    </source>
</evidence>
<dbReference type="PANTHER" id="PTHR33048">
    <property type="entry name" value="PTH11-LIKE INTEGRAL MEMBRANE PROTEIN (AFU_ORTHOLOGUE AFUA_5G11245)"/>
    <property type="match status" value="1"/>
</dbReference>
<evidence type="ECO:0000259" key="7">
    <source>
        <dbReference type="Pfam" id="PF20684"/>
    </source>
</evidence>
<feature type="domain" description="Rhodopsin" evidence="7">
    <location>
        <begin position="35"/>
        <end position="276"/>
    </location>
</feature>
<feature type="transmembrane region" description="Helical" evidence="6">
    <location>
        <begin position="250"/>
        <end position="271"/>
    </location>
</feature>
<comment type="subcellular location">
    <subcellularLocation>
        <location evidence="1">Membrane</location>
        <topology evidence="1">Multi-pass membrane protein</topology>
    </subcellularLocation>
</comment>
<evidence type="ECO:0000313" key="9">
    <source>
        <dbReference type="Proteomes" id="UP000240883"/>
    </source>
</evidence>
<keyword evidence="9" id="KW-1185">Reference proteome</keyword>
<dbReference type="PANTHER" id="PTHR33048:SF47">
    <property type="entry name" value="INTEGRAL MEMBRANE PROTEIN-RELATED"/>
    <property type="match status" value="1"/>
</dbReference>
<reference evidence="8 9" key="1">
    <citation type="journal article" date="2018" name="Front. Microbiol.">
        <title>Genome-Wide Analysis of Corynespora cassiicola Leaf Fall Disease Putative Effectors.</title>
        <authorList>
            <person name="Lopez D."/>
            <person name="Ribeiro S."/>
            <person name="Label P."/>
            <person name="Fumanal B."/>
            <person name="Venisse J.S."/>
            <person name="Kohler A."/>
            <person name="de Oliveira R.R."/>
            <person name="Labutti K."/>
            <person name="Lipzen A."/>
            <person name="Lail K."/>
            <person name="Bauer D."/>
            <person name="Ohm R.A."/>
            <person name="Barry K.W."/>
            <person name="Spatafora J."/>
            <person name="Grigoriev I.V."/>
            <person name="Martin F.M."/>
            <person name="Pujade-Renaud V."/>
        </authorList>
    </citation>
    <scope>NUCLEOTIDE SEQUENCE [LARGE SCALE GENOMIC DNA]</scope>
    <source>
        <strain evidence="8 9">Philippines</strain>
    </source>
</reference>
<evidence type="ECO:0000313" key="8">
    <source>
        <dbReference type="EMBL" id="PSN69611.1"/>
    </source>
</evidence>
<evidence type="ECO:0000256" key="5">
    <source>
        <dbReference type="ARBA" id="ARBA00038359"/>
    </source>
</evidence>
<organism evidence="8 9">
    <name type="scientific">Corynespora cassiicola Philippines</name>
    <dbReference type="NCBI Taxonomy" id="1448308"/>
    <lineage>
        <taxon>Eukaryota</taxon>
        <taxon>Fungi</taxon>
        <taxon>Dikarya</taxon>
        <taxon>Ascomycota</taxon>
        <taxon>Pezizomycotina</taxon>
        <taxon>Dothideomycetes</taxon>
        <taxon>Pleosporomycetidae</taxon>
        <taxon>Pleosporales</taxon>
        <taxon>Corynesporascaceae</taxon>
        <taxon>Corynespora</taxon>
    </lineage>
</organism>
<name>A0A2T2NVZ7_CORCC</name>
<dbReference type="GO" id="GO:0016020">
    <property type="term" value="C:membrane"/>
    <property type="evidence" value="ECO:0007669"/>
    <property type="project" value="UniProtKB-SubCell"/>
</dbReference>
<evidence type="ECO:0000256" key="3">
    <source>
        <dbReference type="ARBA" id="ARBA00022989"/>
    </source>
</evidence>
<evidence type="ECO:0000256" key="4">
    <source>
        <dbReference type="ARBA" id="ARBA00023136"/>
    </source>
</evidence>
<dbReference type="STRING" id="1448308.A0A2T2NVZ7"/>
<dbReference type="OrthoDB" id="4682787at2759"/>
<feature type="transmembrane region" description="Helical" evidence="6">
    <location>
        <begin position="96"/>
        <end position="118"/>
    </location>
</feature>
<dbReference type="AlphaFoldDB" id="A0A2T2NVZ7"/>
<evidence type="ECO:0000256" key="6">
    <source>
        <dbReference type="SAM" id="Phobius"/>
    </source>
</evidence>
<feature type="transmembrane region" description="Helical" evidence="6">
    <location>
        <begin position="20"/>
        <end position="39"/>
    </location>
</feature>
<dbReference type="Pfam" id="PF20684">
    <property type="entry name" value="Fung_rhodopsin"/>
    <property type="match status" value="1"/>
</dbReference>
<feature type="transmembrane region" description="Helical" evidence="6">
    <location>
        <begin position="51"/>
        <end position="76"/>
    </location>
</feature>
<proteinExistence type="inferred from homology"/>
<feature type="transmembrane region" description="Helical" evidence="6">
    <location>
        <begin position="130"/>
        <end position="153"/>
    </location>
</feature>
<evidence type="ECO:0000256" key="2">
    <source>
        <dbReference type="ARBA" id="ARBA00022692"/>
    </source>
</evidence>
<dbReference type="Proteomes" id="UP000240883">
    <property type="component" value="Unassembled WGS sequence"/>
</dbReference>
<keyword evidence="3 6" id="KW-1133">Transmembrane helix</keyword>
<feature type="transmembrane region" description="Helical" evidence="6">
    <location>
        <begin position="173"/>
        <end position="198"/>
    </location>
</feature>
<comment type="similarity">
    <text evidence="5">Belongs to the SAT4 family.</text>
</comment>
<accession>A0A2T2NVZ7</accession>
<protein>
    <recommendedName>
        <fullName evidence="7">Rhodopsin domain-containing protein</fullName>
    </recommendedName>
</protein>
<gene>
    <name evidence="8" type="ORF">BS50DRAFT_618648</name>
</gene>
<keyword evidence="4 6" id="KW-0472">Membrane</keyword>
<keyword evidence="2 6" id="KW-0812">Transmembrane</keyword>